<keyword evidence="4 8" id="KW-1133">Transmembrane helix</keyword>
<dbReference type="AlphaFoldDB" id="A0A3F2ZDA3"/>
<proteinExistence type="inferred from homology"/>
<evidence type="ECO:0000256" key="1">
    <source>
        <dbReference type="ARBA" id="ARBA00004651"/>
    </source>
</evidence>
<keyword evidence="7 8" id="KW-0807">Transducer</keyword>
<dbReference type="GO" id="GO:0007165">
    <property type="term" value="P:signal transduction"/>
    <property type="evidence" value="ECO:0007669"/>
    <property type="project" value="UniProtKB-KW"/>
</dbReference>
<name>A0A3F2ZDA3_LUTLO</name>
<dbReference type="GO" id="GO:0050909">
    <property type="term" value="P:sensory perception of taste"/>
    <property type="evidence" value="ECO:0007669"/>
    <property type="project" value="InterPro"/>
</dbReference>
<dbReference type="GO" id="GO:0007635">
    <property type="term" value="P:chemosensory behavior"/>
    <property type="evidence" value="ECO:0007669"/>
    <property type="project" value="TreeGrafter"/>
</dbReference>
<protein>
    <recommendedName>
        <fullName evidence="8">Gustatory receptor</fullName>
    </recommendedName>
</protein>
<evidence type="ECO:0000256" key="4">
    <source>
        <dbReference type="ARBA" id="ARBA00022989"/>
    </source>
</evidence>
<dbReference type="Pfam" id="PF08395">
    <property type="entry name" value="7tm_7"/>
    <property type="match status" value="1"/>
</dbReference>
<dbReference type="PANTHER" id="PTHR21143">
    <property type="entry name" value="INVERTEBRATE GUSTATORY RECEPTOR"/>
    <property type="match status" value="1"/>
</dbReference>
<keyword evidence="2 8" id="KW-1003">Cell membrane</keyword>
<evidence type="ECO:0000313" key="9">
    <source>
        <dbReference type="EnsemblMetazoa" id="LLOJ010878-PA"/>
    </source>
</evidence>
<keyword evidence="6 8" id="KW-0675">Receptor</keyword>
<feature type="transmembrane region" description="Helical" evidence="8">
    <location>
        <begin position="235"/>
        <end position="258"/>
    </location>
</feature>
<comment type="function">
    <text evidence="8">Gustatory receptor which mediates acceptance or avoidance behavior, depending on its substrates.</text>
</comment>
<dbReference type="GO" id="GO:0030424">
    <property type="term" value="C:axon"/>
    <property type="evidence" value="ECO:0007669"/>
    <property type="project" value="TreeGrafter"/>
</dbReference>
<reference evidence="9" key="1">
    <citation type="submission" date="2020-05" db="UniProtKB">
        <authorList>
            <consortium name="EnsemblMetazoa"/>
        </authorList>
    </citation>
    <scope>IDENTIFICATION</scope>
    <source>
        <strain evidence="9">Jacobina</strain>
    </source>
</reference>
<dbReference type="GO" id="GO:0005886">
    <property type="term" value="C:plasma membrane"/>
    <property type="evidence" value="ECO:0007669"/>
    <property type="project" value="UniProtKB-SubCell"/>
</dbReference>
<dbReference type="Proteomes" id="UP000092461">
    <property type="component" value="Unassembled WGS sequence"/>
</dbReference>
<feature type="transmembrane region" description="Helical" evidence="8">
    <location>
        <begin position="74"/>
        <end position="93"/>
    </location>
</feature>
<dbReference type="GO" id="GO:0030425">
    <property type="term" value="C:dendrite"/>
    <property type="evidence" value="ECO:0007669"/>
    <property type="project" value="TreeGrafter"/>
</dbReference>
<dbReference type="VEuPathDB" id="VectorBase:LLOJ010878"/>
<sequence length="399" mass="45817">MDVLTALGLQFRIQRFISIPNYKLPGESLVHLVARIIPFAILSGIALADVVDMLRFTGPHIDKMSNVPFIVSKFDMIVIKLGVVFVAIISCCINRKHLKALKTIDAYDESIRRYQKLYIKQPIPFPKPKRSNMEFFLIFLVNAILVLNLHLMTSLDAPPKQALFHAFYALLICIHDYVCIYISNIIRLFGCHETQLMQILQDDLSRHNQEVFSLVTGFTSTLGVINQAFGSLTFFTFIHHLIGSCMSTYLLFWLIFVSPDFEVRILFILSSTAYNMRMVSFLIHMSIVGEAIPKKIEKLQCMIRRWMKDEELCSTKENWVAGLKTEDDEENFTRAVKFNTHQLLLKYLHQGTQISASEYFTINNSAIYATFGAVITYLMVLIQFQELEEAKAQEGQDLL</sequence>
<feature type="transmembrane region" description="Helical" evidence="8">
    <location>
        <begin position="167"/>
        <end position="190"/>
    </location>
</feature>
<evidence type="ECO:0000256" key="7">
    <source>
        <dbReference type="ARBA" id="ARBA00023224"/>
    </source>
</evidence>
<dbReference type="PANTHER" id="PTHR21143:SF133">
    <property type="entry name" value="GUSTATORY AND PHEROMONE RECEPTOR 32A-RELATED"/>
    <property type="match status" value="1"/>
</dbReference>
<evidence type="ECO:0000256" key="5">
    <source>
        <dbReference type="ARBA" id="ARBA00023136"/>
    </source>
</evidence>
<feature type="transmembrane region" description="Helical" evidence="8">
    <location>
        <begin position="211"/>
        <end position="229"/>
    </location>
</feature>
<evidence type="ECO:0000256" key="2">
    <source>
        <dbReference type="ARBA" id="ARBA00022475"/>
    </source>
</evidence>
<dbReference type="GO" id="GO:0043025">
    <property type="term" value="C:neuronal cell body"/>
    <property type="evidence" value="ECO:0007669"/>
    <property type="project" value="TreeGrafter"/>
</dbReference>
<keyword evidence="3 8" id="KW-0812">Transmembrane</keyword>
<comment type="subcellular location">
    <subcellularLocation>
        <location evidence="1 8">Cell membrane</location>
        <topology evidence="1 8">Multi-pass membrane protein</topology>
    </subcellularLocation>
</comment>
<dbReference type="GO" id="GO:0008049">
    <property type="term" value="P:male courtship behavior"/>
    <property type="evidence" value="ECO:0007669"/>
    <property type="project" value="TreeGrafter"/>
</dbReference>
<feature type="transmembrane region" description="Helical" evidence="8">
    <location>
        <begin position="32"/>
        <end position="54"/>
    </location>
</feature>
<evidence type="ECO:0000256" key="3">
    <source>
        <dbReference type="ARBA" id="ARBA00022692"/>
    </source>
</evidence>
<feature type="transmembrane region" description="Helical" evidence="8">
    <location>
        <begin position="366"/>
        <end position="384"/>
    </location>
</feature>
<keyword evidence="10" id="KW-1185">Reference proteome</keyword>
<keyword evidence="5 8" id="KW-0472">Membrane</keyword>
<feature type="transmembrane region" description="Helical" evidence="8">
    <location>
        <begin position="135"/>
        <end position="155"/>
    </location>
</feature>
<evidence type="ECO:0000256" key="8">
    <source>
        <dbReference type="RuleBase" id="RU363108"/>
    </source>
</evidence>
<evidence type="ECO:0000313" key="10">
    <source>
        <dbReference type="Proteomes" id="UP000092461"/>
    </source>
</evidence>
<comment type="similarity">
    <text evidence="8">Belongs to the insect chemoreceptor superfamily. Gustatory receptor (GR) family.</text>
</comment>
<evidence type="ECO:0000256" key="6">
    <source>
        <dbReference type="ARBA" id="ARBA00023170"/>
    </source>
</evidence>
<accession>A0A3F2ZDA3</accession>
<dbReference type="EMBL" id="AJWK01009587">
    <property type="status" value="NOT_ANNOTATED_CDS"/>
    <property type="molecule type" value="Genomic_DNA"/>
</dbReference>
<organism evidence="9 10">
    <name type="scientific">Lutzomyia longipalpis</name>
    <name type="common">Sand fly</name>
    <dbReference type="NCBI Taxonomy" id="7200"/>
    <lineage>
        <taxon>Eukaryota</taxon>
        <taxon>Metazoa</taxon>
        <taxon>Ecdysozoa</taxon>
        <taxon>Arthropoda</taxon>
        <taxon>Hexapoda</taxon>
        <taxon>Insecta</taxon>
        <taxon>Pterygota</taxon>
        <taxon>Neoptera</taxon>
        <taxon>Endopterygota</taxon>
        <taxon>Diptera</taxon>
        <taxon>Nematocera</taxon>
        <taxon>Psychodoidea</taxon>
        <taxon>Psychodidae</taxon>
        <taxon>Lutzomyia</taxon>
        <taxon>Lutzomyia</taxon>
    </lineage>
</organism>
<dbReference type="InterPro" id="IPR013604">
    <property type="entry name" value="7TM_chemorcpt"/>
</dbReference>
<dbReference type="EnsemblMetazoa" id="LLOJ010878-RA">
    <property type="protein sequence ID" value="LLOJ010878-PA"/>
    <property type="gene ID" value="LLOJ010878"/>
</dbReference>